<feature type="transmembrane region" description="Helical" evidence="7">
    <location>
        <begin position="91"/>
        <end position="110"/>
    </location>
</feature>
<sequence>MFRMIALVNQHVVASTLSSFVILQILIFGGFIITHPSVSPWLQWGFWLSPISYGEIGLSINEFLAPTWQKGSNSTIGHVILESRGLDYHQYFYWISLAALFGFALALTFLNSPGSSPAIISYEKLSQSNCNGGANSVQNPLSSPKTSIESTKGNEREGFYREETPASF</sequence>
<dbReference type="InterPro" id="IPR013525">
    <property type="entry name" value="ABC2_TM"/>
</dbReference>
<evidence type="ECO:0000256" key="2">
    <source>
        <dbReference type="ARBA" id="ARBA00022448"/>
    </source>
</evidence>
<evidence type="ECO:0000256" key="4">
    <source>
        <dbReference type="ARBA" id="ARBA00022989"/>
    </source>
</evidence>
<evidence type="ECO:0008006" key="12">
    <source>
        <dbReference type="Google" id="ProtNLM"/>
    </source>
</evidence>
<gene>
    <name evidence="10" type="ORF">CITCOLO1_LOCUS15010</name>
</gene>
<evidence type="ECO:0000256" key="3">
    <source>
        <dbReference type="ARBA" id="ARBA00022692"/>
    </source>
</evidence>
<feature type="transmembrane region" description="Helical" evidence="7">
    <location>
        <begin position="12"/>
        <end position="33"/>
    </location>
</feature>
<feature type="compositionally biased region" description="Basic and acidic residues" evidence="6">
    <location>
        <begin position="152"/>
        <end position="168"/>
    </location>
</feature>
<feature type="domain" description="Plant PDR ABC transporter associated" evidence="9">
    <location>
        <begin position="70"/>
        <end position="120"/>
    </location>
</feature>
<dbReference type="PANTHER" id="PTHR19241">
    <property type="entry name" value="ATP-BINDING CASSETTE TRANSPORTER"/>
    <property type="match status" value="1"/>
</dbReference>
<keyword evidence="2" id="KW-0813">Transport</keyword>
<evidence type="ECO:0000259" key="8">
    <source>
        <dbReference type="Pfam" id="PF01061"/>
    </source>
</evidence>
<feature type="compositionally biased region" description="Polar residues" evidence="6">
    <location>
        <begin position="132"/>
        <end position="151"/>
    </location>
</feature>
<dbReference type="InterPro" id="IPR013581">
    <property type="entry name" value="PDR_assoc"/>
</dbReference>
<evidence type="ECO:0000313" key="10">
    <source>
        <dbReference type="EMBL" id="CAK9322845.1"/>
    </source>
</evidence>
<dbReference type="EMBL" id="OZ021739">
    <property type="protein sequence ID" value="CAK9322845.1"/>
    <property type="molecule type" value="Genomic_DNA"/>
</dbReference>
<accession>A0ABP0YQQ5</accession>
<evidence type="ECO:0000313" key="11">
    <source>
        <dbReference type="Proteomes" id="UP001642487"/>
    </source>
</evidence>
<reference evidence="10 11" key="1">
    <citation type="submission" date="2024-03" db="EMBL/GenBank/DDBJ databases">
        <authorList>
            <person name="Gkanogiannis A."/>
            <person name="Becerra Lopez-Lavalle L."/>
        </authorList>
    </citation>
    <scope>NUCLEOTIDE SEQUENCE [LARGE SCALE GENOMIC DNA]</scope>
</reference>
<evidence type="ECO:0000256" key="5">
    <source>
        <dbReference type="ARBA" id="ARBA00023136"/>
    </source>
</evidence>
<keyword evidence="3 7" id="KW-0812">Transmembrane</keyword>
<feature type="domain" description="ABC-2 type transporter transmembrane" evidence="8">
    <location>
        <begin position="2"/>
        <end position="63"/>
    </location>
</feature>
<keyword evidence="4 7" id="KW-1133">Transmembrane helix</keyword>
<organism evidence="10 11">
    <name type="scientific">Citrullus colocynthis</name>
    <name type="common">colocynth</name>
    <dbReference type="NCBI Taxonomy" id="252529"/>
    <lineage>
        <taxon>Eukaryota</taxon>
        <taxon>Viridiplantae</taxon>
        <taxon>Streptophyta</taxon>
        <taxon>Embryophyta</taxon>
        <taxon>Tracheophyta</taxon>
        <taxon>Spermatophyta</taxon>
        <taxon>Magnoliopsida</taxon>
        <taxon>eudicotyledons</taxon>
        <taxon>Gunneridae</taxon>
        <taxon>Pentapetalae</taxon>
        <taxon>rosids</taxon>
        <taxon>fabids</taxon>
        <taxon>Cucurbitales</taxon>
        <taxon>Cucurbitaceae</taxon>
        <taxon>Benincaseae</taxon>
        <taxon>Citrullus</taxon>
    </lineage>
</organism>
<evidence type="ECO:0000256" key="7">
    <source>
        <dbReference type="SAM" id="Phobius"/>
    </source>
</evidence>
<proteinExistence type="predicted"/>
<evidence type="ECO:0000256" key="1">
    <source>
        <dbReference type="ARBA" id="ARBA00004141"/>
    </source>
</evidence>
<dbReference type="Pfam" id="PF01061">
    <property type="entry name" value="ABC2_membrane"/>
    <property type="match status" value="1"/>
</dbReference>
<name>A0ABP0YQQ5_9ROSI</name>
<comment type="subcellular location">
    <subcellularLocation>
        <location evidence="1">Membrane</location>
        <topology evidence="1">Multi-pass membrane protein</topology>
    </subcellularLocation>
</comment>
<feature type="region of interest" description="Disordered" evidence="6">
    <location>
        <begin position="132"/>
        <end position="168"/>
    </location>
</feature>
<dbReference type="Proteomes" id="UP001642487">
    <property type="component" value="Chromosome 5"/>
</dbReference>
<keyword evidence="5 7" id="KW-0472">Membrane</keyword>
<protein>
    <recommendedName>
        <fullName evidence="12">ABC-2 type transporter domain-containing protein</fullName>
    </recommendedName>
</protein>
<keyword evidence="11" id="KW-1185">Reference proteome</keyword>
<evidence type="ECO:0000256" key="6">
    <source>
        <dbReference type="SAM" id="MobiDB-lite"/>
    </source>
</evidence>
<evidence type="ECO:0000259" key="9">
    <source>
        <dbReference type="Pfam" id="PF08370"/>
    </source>
</evidence>
<dbReference type="Pfam" id="PF08370">
    <property type="entry name" value="PDR_assoc"/>
    <property type="match status" value="1"/>
</dbReference>